<proteinExistence type="predicted"/>
<evidence type="ECO:0000313" key="2">
    <source>
        <dbReference type="Proteomes" id="UP000216852"/>
    </source>
</evidence>
<organism evidence="1 2">
    <name type="scientific">Terribacillus saccharophilus</name>
    <dbReference type="NCBI Taxonomy" id="361277"/>
    <lineage>
        <taxon>Bacteria</taxon>
        <taxon>Bacillati</taxon>
        <taxon>Bacillota</taxon>
        <taxon>Bacilli</taxon>
        <taxon>Bacillales</taxon>
        <taxon>Bacillaceae</taxon>
        <taxon>Terribacillus</taxon>
    </lineage>
</organism>
<keyword evidence="2" id="KW-1185">Reference proteome</keyword>
<accession>A0ABX4H0R8</accession>
<name>A0ABX4H0R8_9BACI</name>
<reference evidence="1 2" key="1">
    <citation type="submission" date="2017-07" db="EMBL/GenBank/DDBJ databases">
        <title>Isolation and whole genome analysis of endospore-forming bacteria from heroin.</title>
        <authorList>
            <person name="Kalinowski J."/>
            <person name="Ahrens B."/>
            <person name="Al-Dilaimi A."/>
            <person name="Winkler A."/>
            <person name="Wibberg D."/>
            <person name="Schleenbecker U."/>
            <person name="Ruckert C."/>
            <person name="Wolfel R."/>
            <person name="Grass G."/>
        </authorList>
    </citation>
    <scope>NUCLEOTIDE SEQUENCE [LARGE SCALE GENOMIC DNA]</scope>
    <source>
        <strain evidence="1 2">7517-1</strain>
    </source>
</reference>
<evidence type="ECO:0000313" key="1">
    <source>
        <dbReference type="EMBL" id="PAE00736.1"/>
    </source>
</evidence>
<protein>
    <submittedName>
        <fullName evidence="1">Uncharacterized protein</fullName>
    </submittedName>
</protein>
<dbReference type="Proteomes" id="UP000216852">
    <property type="component" value="Unassembled WGS sequence"/>
</dbReference>
<comment type="caution">
    <text evidence="1">The sequence shown here is derived from an EMBL/GenBank/DDBJ whole genome shotgun (WGS) entry which is preliminary data.</text>
</comment>
<gene>
    <name evidence="1" type="ORF">CHH48_05515</name>
</gene>
<sequence length="67" mass="7967">MPTLIKIELYGEYVKARNEVSKERLLELIDSEEDDIQFPELTPKHPLFRKFTPGEIFSLKTCLEKIW</sequence>
<dbReference type="EMBL" id="NPBJ01000010">
    <property type="protein sequence ID" value="PAE00736.1"/>
    <property type="molecule type" value="Genomic_DNA"/>
</dbReference>
<dbReference type="RefSeq" id="WP_095220256.1">
    <property type="nucleotide sequence ID" value="NZ_NPBJ01000010.1"/>
</dbReference>